<organism evidence="7 8">
    <name type="scientific">Hyaloscypha bicolor E</name>
    <dbReference type="NCBI Taxonomy" id="1095630"/>
    <lineage>
        <taxon>Eukaryota</taxon>
        <taxon>Fungi</taxon>
        <taxon>Dikarya</taxon>
        <taxon>Ascomycota</taxon>
        <taxon>Pezizomycotina</taxon>
        <taxon>Leotiomycetes</taxon>
        <taxon>Helotiales</taxon>
        <taxon>Hyaloscyphaceae</taxon>
        <taxon>Hyaloscypha</taxon>
        <taxon>Hyaloscypha bicolor</taxon>
    </lineage>
</organism>
<evidence type="ECO:0000256" key="6">
    <source>
        <dbReference type="ARBA" id="ARBA00023242"/>
    </source>
</evidence>
<dbReference type="AlphaFoldDB" id="A0A2J6SXH6"/>
<dbReference type="STRING" id="1095630.A0A2J6SXH6"/>
<protein>
    <submittedName>
        <fullName evidence="7">Uncharacterized protein</fullName>
    </submittedName>
</protein>
<dbReference type="InterPro" id="IPR052360">
    <property type="entry name" value="Transcr_Regulatory_Proteins"/>
</dbReference>
<accession>A0A2J6SXH6</accession>
<evidence type="ECO:0000256" key="1">
    <source>
        <dbReference type="ARBA" id="ARBA00022723"/>
    </source>
</evidence>
<evidence type="ECO:0000256" key="4">
    <source>
        <dbReference type="ARBA" id="ARBA00023125"/>
    </source>
</evidence>
<keyword evidence="2" id="KW-0862">Zinc</keyword>
<dbReference type="Proteomes" id="UP000235371">
    <property type="component" value="Unassembled WGS sequence"/>
</dbReference>
<evidence type="ECO:0000256" key="2">
    <source>
        <dbReference type="ARBA" id="ARBA00022833"/>
    </source>
</evidence>
<name>A0A2J6SXH6_9HELO</name>
<evidence type="ECO:0000313" key="8">
    <source>
        <dbReference type="Proteomes" id="UP000235371"/>
    </source>
</evidence>
<evidence type="ECO:0000256" key="3">
    <source>
        <dbReference type="ARBA" id="ARBA00023015"/>
    </source>
</evidence>
<dbReference type="PANTHER" id="PTHR36206">
    <property type="entry name" value="ASPERCRYPTIN BIOSYNTHESIS CLUSTER-SPECIFIC TRANSCRIPTION REGULATOR ATNN-RELATED"/>
    <property type="match status" value="1"/>
</dbReference>
<keyword evidence="4" id="KW-0238">DNA-binding</keyword>
<dbReference type="EMBL" id="KZ613855">
    <property type="protein sequence ID" value="PMD55487.1"/>
    <property type="molecule type" value="Genomic_DNA"/>
</dbReference>
<dbReference type="GO" id="GO:0003677">
    <property type="term" value="F:DNA binding"/>
    <property type="evidence" value="ECO:0007669"/>
    <property type="project" value="UniProtKB-KW"/>
</dbReference>
<dbReference type="PANTHER" id="PTHR36206:SF4">
    <property type="entry name" value="HYPOTHETICAL CONSERVED PROTEIN (EUROFUNG)-RELATED"/>
    <property type="match status" value="1"/>
</dbReference>
<dbReference type="GeneID" id="36595286"/>
<keyword evidence="3" id="KW-0805">Transcription regulation</keyword>
<evidence type="ECO:0000256" key="5">
    <source>
        <dbReference type="ARBA" id="ARBA00023163"/>
    </source>
</evidence>
<sequence>MAGRFVPVIVIFFRARASKFHLRGIPTFKENGQCQLQSGTTTGVTAGEIKSSIWLCNVQDSTHRCANTGYECNGYCYNALARRPPSNPFSTRSTDENSRVAIPRVSSTPCQLIVQPSAGPKLKNTIEHQYFTVFRESIADQLSGYYDTAIWNCVVLQACHDESWARNLVVAIGALYKSLGREESVRERKRHYLFALQTYGEALVQLKDYTRECKSDSDLRCALISSLLTTCFETYIGNKDNAITQAKVGIDILLEWTAKQQKEPADDMPDEWSNIRRVATQFYIHNDLLDVFQRLDYQLLLVRGLQPGRKSPGAFPSIDRPFISLDEACTFWDLVMRRILFFHSVKDVREQHSLQGYDKDNAQAEECNFKNAIQQFFRSFTPIFESSRRRPGTKEYFLSNLVMIRSLACRFAVLRFPSYSELYSDYFLRDYKLLIRLARELIDDSKMTQREAICNFDITLGISIFSLLHLCRVSAVRKEALDLLRQYPQREGWFDALVSAKISTWLMNEEEGGTVHGHIPDTARLRLIKHELGPHKRTAKLHCSRFVRKDGNATRELLPPITINL</sequence>
<keyword evidence="6" id="KW-0539">Nucleus</keyword>
<evidence type="ECO:0000313" key="7">
    <source>
        <dbReference type="EMBL" id="PMD55487.1"/>
    </source>
</evidence>
<dbReference type="RefSeq" id="XP_024732391.1">
    <property type="nucleotide sequence ID" value="XM_024887210.1"/>
</dbReference>
<proteinExistence type="predicted"/>
<keyword evidence="5" id="KW-0804">Transcription</keyword>
<reference evidence="7 8" key="1">
    <citation type="submission" date="2016-04" db="EMBL/GenBank/DDBJ databases">
        <title>A degradative enzymes factory behind the ericoid mycorrhizal symbiosis.</title>
        <authorList>
            <consortium name="DOE Joint Genome Institute"/>
            <person name="Martino E."/>
            <person name="Morin E."/>
            <person name="Grelet G."/>
            <person name="Kuo A."/>
            <person name="Kohler A."/>
            <person name="Daghino S."/>
            <person name="Barry K."/>
            <person name="Choi C."/>
            <person name="Cichocki N."/>
            <person name="Clum A."/>
            <person name="Copeland A."/>
            <person name="Hainaut M."/>
            <person name="Haridas S."/>
            <person name="Labutti K."/>
            <person name="Lindquist E."/>
            <person name="Lipzen A."/>
            <person name="Khouja H.-R."/>
            <person name="Murat C."/>
            <person name="Ohm R."/>
            <person name="Olson A."/>
            <person name="Spatafora J."/>
            <person name="Veneault-Fourrey C."/>
            <person name="Henrissat B."/>
            <person name="Grigoriev I."/>
            <person name="Martin F."/>
            <person name="Perotto S."/>
        </authorList>
    </citation>
    <scope>NUCLEOTIDE SEQUENCE [LARGE SCALE GENOMIC DNA]</scope>
    <source>
        <strain evidence="7 8">E</strain>
    </source>
</reference>
<gene>
    <name evidence="7" type="ORF">K444DRAFT_666717</name>
</gene>
<dbReference type="OrthoDB" id="3172332at2759"/>
<keyword evidence="1" id="KW-0479">Metal-binding</keyword>
<dbReference type="GO" id="GO:0046872">
    <property type="term" value="F:metal ion binding"/>
    <property type="evidence" value="ECO:0007669"/>
    <property type="project" value="UniProtKB-KW"/>
</dbReference>
<dbReference type="InParanoid" id="A0A2J6SXH6"/>
<keyword evidence="8" id="KW-1185">Reference proteome</keyword>